<proteinExistence type="predicted"/>
<dbReference type="AlphaFoldDB" id="A0A7U2I1G9"/>
<name>A0A7U2I1G9_PHANO</name>
<protein>
    <recommendedName>
        <fullName evidence="3">TLDc domain-containing protein</fullName>
    </recommendedName>
</protein>
<sequence length="489" mass="54769">MGSSSSKRPQFVDPRHVCTSPDQVRSQFLKVLYRWDETRLDEFRALFLSRASKDNASDPAYWPEETVIAFLVERNPDTEIAVRNAGPLLYKMMLHYGSFPFPVEEGKRMTCDIFLRSIYMMSRTALSVLWRDYGSIGGVPQTRQRRPVDDVRLLFQSMASEKDEEDDAARTEDDDEDLLDVLFFVMHRVQEERSPKCSSKRESVKKAASALPSSCSRNLGGTVERGDLRSMLELIIVLLNSRVLGTMAPPNKNVIGCMMNAFMPASSEHLGSEWETFRNVVLGSCPNLIAILSAFIERSFQITNFFWLQAETLPKSLNEFRGIVSQSNIISADQLSQLLLVIPVGLVLHFNNITYRGESVAEHASQIASHLQTPGRLLIGRCLDGASAHDPQIICAYTGFPDMYDGYLSSTVAPRSGSMVFSLTPTHEMYAAEKQEIQLNIGVKADPNEVSQDEQAGIMEIPDGKCLLEVEIGSLSLERLIGAFELWTM</sequence>
<reference evidence="2" key="1">
    <citation type="journal article" date="2021" name="BMC Genomics">
        <title>Chromosome-level genome assembly and manually-curated proteome of model necrotroph Parastagonospora nodorum Sn15 reveals a genome-wide trove of candidate effector homologs, and redundancy of virulence-related functions within an accessory chromosome.</title>
        <authorList>
            <person name="Bertazzoni S."/>
            <person name="Jones D.A.B."/>
            <person name="Phan H.T."/>
            <person name="Tan K.-C."/>
            <person name="Hane J.K."/>
        </authorList>
    </citation>
    <scope>NUCLEOTIDE SEQUENCE [LARGE SCALE GENOMIC DNA]</scope>
    <source>
        <strain evidence="2">SN15 / ATCC MYA-4574 / FGSC 10173)</strain>
    </source>
</reference>
<dbReference type="VEuPathDB" id="FungiDB:JI435_044500"/>
<evidence type="ECO:0008006" key="3">
    <source>
        <dbReference type="Google" id="ProtNLM"/>
    </source>
</evidence>
<gene>
    <name evidence="1" type="ORF">JI435_044500</name>
</gene>
<keyword evidence="2" id="KW-1185">Reference proteome</keyword>
<organism evidence="1 2">
    <name type="scientific">Phaeosphaeria nodorum (strain SN15 / ATCC MYA-4574 / FGSC 10173)</name>
    <name type="common">Glume blotch fungus</name>
    <name type="synonym">Parastagonospora nodorum</name>
    <dbReference type="NCBI Taxonomy" id="321614"/>
    <lineage>
        <taxon>Eukaryota</taxon>
        <taxon>Fungi</taxon>
        <taxon>Dikarya</taxon>
        <taxon>Ascomycota</taxon>
        <taxon>Pezizomycotina</taxon>
        <taxon>Dothideomycetes</taxon>
        <taxon>Pleosporomycetidae</taxon>
        <taxon>Pleosporales</taxon>
        <taxon>Pleosporineae</taxon>
        <taxon>Phaeosphaeriaceae</taxon>
        <taxon>Parastagonospora</taxon>
    </lineage>
</organism>
<accession>A0A7U2I1G9</accession>
<dbReference type="OrthoDB" id="3736964at2759"/>
<dbReference type="Proteomes" id="UP000663193">
    <property type="component" value="Chromosome 8"/>
</dbReference>
<evidence type="ECO:0000313" key="1">
    <source>
        <dbReference type="EMBL" id="QRC98383.1"/>
    </source>
</evidence>
<dbReference type="EMBL" id="CP069030">
    <property type="protein sequence ID" value="QRC98383.1"/>
    <property type="molecule type" value="Genomic_DNA"/>
</dbReference>
<evidence type="ECO:0000313" key="2">
    <source>
        <dbReference type="Proteomes" id="UP000663193"/>
    </source>
</evidence>